<dbReference type="PANTHER" id="PTHR46206:SF6">
    <property type="entry name" value="CYTOCHROME P450 MONOOXYGENASE AN1598-RELATED"/>
    <property type="match status" value="1"/>
</dbReference>
<dbReference type="Proteomes" id="UP000809789">
    <property type="component" value="Unassembled WGS sequence"/>
</dbReference>
<evidence type="ECO:0000256" key="5">
    <source>
        <dbReference type="ARBA" id="ARBA00023004"/>
    </source>
</evidence>
<evidence type="ECO:0000313" key="9">
    <source>
        <dbReference type="EMBL" id="KAG8628254.1"/>
    </source>
</evidence>
<keyword evidence="4 8" id="KW-0560">Oxidoreductase</keyword>
<evidence type="ECO:0000313" key="10">
    <source>
        <dbReference type="Proteomes" id="UP000809789"/>
    </source>
</evidence>
<dbReference type="GO" id="GO:0020037">
    <property type="term" value="F:heme binding"/>
    <property type="evidence" value="ECO:0007669"/>
    <property type="project" value="InterPro"/>
</dbReference>
<dbReference type="GO" id="GO:0016705">
    <property type="term" value="F:oxidoreductase activity, acting on paired donors, with incorporation or reduction of molecular oxygen"/>
    <property type="evidence" value="ECO:0007669"/>
    <property type="project" value="InterPro"/>
</dbReference>
<comment type="cofactor">
    <cofactor evidence="1 7">
        <name>heme</name>
        <dbReference type="ChEBI" id="CHEBI:30413"/>
    </cofactor>
</comment>
<dbReference type="Pfam" id="PF00067">
    <property type="entry name" value="p450"/>
    <property type="match status" value="1"/>
</dbReference>
<gene>
    <name evidence="9" type="ORF">KVT40_004127</name>
</gene>
<accession>A0A8K0L4D9</accession>
<keyword evidence="5 7" id="KW-0408">Iron</keyword>
<reference evidence="9" key="1">
    <citation type="submission" date="2021-07" db="EMBL/GenBank/DDBJ databases">
        <title>Elsinoe batatas strain:CRI-CJ2 Genome sequencing and assembly.</title>
        <authorList>
            <person name="Huang L."/>
        </authorList>
    </citation>
    <scope>NUCLEOTIDE SEQUENCE</scope>
    <source>
        <strain evidence="9">CRI-CJ2</strain>
    </source>
</reference>
<dbReference type="PROSITE" id="PS00086">
    <property type="entry name" value="CYTOCHROME_P450"/>
    <property type="match status" value="1"/>
</dbReference>
<dbReference type="PANTHER" id="PTHR46206">
    <property type="entry name" value="CYTOCHROME P450"/>
    <property type="match status" value="1"/>
</dbReference>
<evidence type="ECO:0000256" key="1">
    <source>
        <dbReference type="ARBA" id="ARBA00001971"/>
    </source>
</evidence>
<protein>
    <recommendedName>
        <fullName evidence="11">Cytochrome P450</fullName>
    </recommendedName>
</protein>
<evidence type="ECO:0000256" key="8">
    <source>
        <dbReference type="RuleBase" id="RU000461"/>
    </source>
</evidence>
<dbReference type="AlphaFoldDB" id="A0A8K0L4D9"/>
<dbReference type="EMBL" id="JAESVG020000004">
    <property type="protein sequence ID" value="KAG8628254.1"/>
    <property type="molecule type" value="Genomic_DNA"/>
</dbReference>
<dbReference type="InterPro" id="IPR001128">
    <property type="entry name" value="Cyt_P450"/>
</dbReference>
<dbReference type="InterPro" id="IPR002403">
    <property type="entry name" value="Cyt_P450_E_grp-IV"/>
</dbReference>
<dbReference type="GO" id="GO:0005506">
    <property type="term" value="F:iron ion binding"/>
    <property type="evidence" value="ECO:0007669"/>
    <property type="project" value="InterPro"/>
</dbReference>
<keyword evidence="6 8" id="KW-0503">Monooxygenase</keyword>
<dbReference type="CDD" id="cd11041">
    <property type="entry name" value="CYP503A1-like"/>
    <property type="match status" value="1"/>
</dbReference>
<keyword evidence="3 7" id="KW-0479">Metal-binding</keyword>
<sequence>MMTLDTVPNITTSWFATMNKQALLSPSLDSPYQLSVYVSRFSASFMGRWHLLILAITIALAAHHFEWSKKQRLAPGILVIGGHDRQSILKSRDRFVHDARSMVVEGYRKTNKGMFYVPSKLGERLMLPTKYLEDLKTAPVDKVDFVATFFEMFEGRYTTMGSRSTLHPRVVRNQLNANLPDVMPDVQDEIRKAFEAAWPDCDDWTEVNLVDRITQVVARVSSRMFGGSELSENDEWIQASINFALDGFIGAQAIKKVPYFLRPIAQYFIPALQNISEHHKSARTVAIPLLTRRERLQEKALDLLYWMAQDAKGKERDQAFLASILLKVSFAAIHTSAAAPSQLVFDLCAMPEYIEPLRREVESVLDSNGMVDKRGFNSMVKLDSIMKESQRHNPLLLVTFERVIHEDYQLSDGFVIPARTTIGIPTAALNVDPDLYPDPEKYDGFRFEKIRQHGDAATAARAQYVASNSSSMAFGFGRHACPGRWFAANEIKAIMAYLLLNYDFKFPAHVKERPKSIPVETQLLPDPTVKIMFRRRRQ</sequence>
<keyword evidence="7 8" id="KW-0349">Heme</keyword>
<dbReference type="OrthoDB" id="1844152at2759"/>
<evidence type="ECO:0000256" key="4">
    <source>
        <dbReference type="ARBA" id="ARBA00023002"/>
    </source>
</evidence>
<comment type="caution">
    <text evidence="9">The sequence shown here is derived from an EMBL/GenBank/DDBJ whole genome shotgun (WGS) entry which is preliminary data.</text>
</comment>
<organism evidence="9 10">
    <name type="scientific">Elsinoe batatas</name>
    <dbReference type="NCBI Taxonomy" id="2601811"/>
    <lineage>
        <taxon>Eukaryota</taxon>
        <taxon>Fungi</taxon>
        <taxon>Dikarya</taxon>
        <taxon>Ascomycota</taxon>
        <taxon>Pezizomycotina</taxon>
        <taxon>Dothideomycetes</taxon>
        <taxon>Dothideomycetidae</taxon>
        <taxon>Myriangiales</taxon>
        <taxon>Elsinoaceae</taxon>
        <taxon>Elsinoe</taxon>
    </lineage>
</organism>
<evidence type="ECO:0008006" key="11">
    <source>
        <dbReference type="Google" id="ProtNLM"/>
    </source>
</evidence>
<dbReference type="SUPFAM" id="SSF48264">
    <property type="entry name" value="Cytochrome P450"/>
    <property type="match status" value="1"/>
</dbReference>
<evidence type="ECO:0000256" key="6">
    <source>
        <dbReference type="ARBA" id="ARBA00023033"/>
    </source>
</evidence>
<name>A0A8K0L4D9_9PEZI</name>
<comment type="similarity">
    <text evidence="2 8">Belongs to the cytochrome P450 family.</text>
</comment>
<evidence type="ECO:0000256" key="3">
    <source>
        <dbReference type="ARBA" id="ARBA00022723"/>
    </source>
</evidence>
<evidence type="ECO:0000256" key="7">
    <source>
        <dbReference type="PIRSR" id="PIRSR602403-1"/>
    </source>
</evidence>
<dbReference type="InterPro" id="IPR017972">
    <property type="entry name" value="Cyt_P450_CS"/>
</dbReference>
<evidence type="ECO:0000256" key="2">
    <source>
        <dbReference type="ARBA" id="ARBA00010617"/>
    </source>
</evidence>
<dbReference type="PRINTS" id="PR00465">
    <property type="entry name" value="EP450IV"/>
</dbReference>
<proteinExistence type="inferred from homology"/>
<keyword evidence="10" id="KW-1185">Reference proteome</keyword>
<dbReference type="Gene3D" id="1.10.630.10">
    <property type="entry name" value="Cytochrome P450"/>
    <property type="match status" value="1"/>
</dbReference>
<dbReference type="InterPro" id="IPR036396">
    <property type="entry name" value="Cyt_P450_sf"/>
</dbReference>
<feature type="binding site" description="axial binding residue" evidence="7">
    <location>
        <position position="481"/>
    </location>
    <ligand>
        <name>heme</name>
        <dbReference type="ChEBI" id="CHEBI:30413"/>
    </ligand>
    <ligandPart>
        <name>Fe</name>
        <dbReference type="ChEBI" id="CHEBI:18248"/>
    </ligandPart>
</feature>
<dbReference type="GO" id="GO:0004497">
    <property type="term" value="F:monooxygenase activity"/>
    <property type="evidence" value="ECO:0007669"/>
    <property type="project" value="UniProtKB-KW"/>
</dbReference>